<dbReference type="InterPro" id="IPR013087">
    <property type="entry name" value="Znf_C2H2_type"/>
</dbReference>
<feature type="domain" description="C2H2-type" evidence="1">
    <location>
        <begin position="32"/>
        <end position="53"/>
    </location>
</feature>
<dbReference type="Proteomes" id="UP000828390">
    <property type="component" value="Unassembled WGS sequence"/>
</dbReference>
<dbReference type="AlphaFoldDB" id="A0A9D4E8N8"/>
<evidence type="ECO:0000313" key="2">
    <source>
        <dbReference type="EMBL" id="KAH3775857.1"/>
    </source>
</evidence>
<protein>
    <recommendedName>
        <fullName evidence="1">C2H2-type domain-containing protein</fullName>
    </recommendedName>
</protein>
<organism evidence="2 3">
    <name type="scientific">Dreissena polymorpha</name>
    <name type="common">Zebra mussel</name>
    <name type="synonym">Mytilus polymorpha</name>
    <dbReference type="NCBI Taxonomy" id="45954"/>
    <lineage>
        <taxon>Eukaryota</taxon>
        <taxon>Metazoa</taxon>
        <taxon>Spiralia</taxon>
        <taxon>Lophotrochozoa</taxon>
        <taxon>Mollusca</taxon>
        <taxon>Bivalvia</taxon>
        <taxon>Autobranchia</taxon>
        <taxon>Heteroconchia</taxon>
        <taxon>Euheterodonta</taxon>
        <taxon>Imparidentia</taxon>
        <taxon>Neoheterodontei</taxon>
        <taxon>Myida</taxon>
        <taxon>Dreissenoidea</taxon>
        <taxon>Dreissenidae</taxon>
        <taxon>Dreissena</taxon>
    </lineage>
</organism>
<keyword evidence="3" id="KW-1185">Reference proteome</keyword>
<evidence type="ECO:0000259" key="1">
    <source>
        <dbReference type="PROSITE" id="PS00028"/>
    </source>
</evidence>
<name>A0A9D4E8N8_DREPO</name>
<gene>
    <name evidence="2" type="ORF">DPMN_177266</name>
</gene>
<dbReference type="EMBL" id="JAIWYP010000009">
    <property type="protein sequence ID" value="KAH3775857.1"/>
    <property type="molecule type" value="Genomic_DNA"/>
</dbReference>
<reference evidence="2" key="1">
    <citation type="journal article" date="2019" name="bioRxiv">
        <title>The Genome of the Zebra Mussel, Dreissena polymorpha: A Resource for Invasive Species Research.</title>
        <authorList>
            <person name="McCartney M.A."/>
            <person name="Auch B."/>
            <person name="Kono T."/>
            <person name="Mallez S."/>
            <person name="Zhang Y."/>
            <person name="Obille A."/>
            <person name="Becker A."/>
            <person name="Abrahante J.E."/>
            <person name="Garbe J."/>
            <person name="Badalamenti J.P."/>
            <person name="Herman A."/>
            <person name="Mangelson H."/>
            <person name="Liachko I."/>
            <person name="Sullivan S."/>
            <person name="Sone E.D."/>
            <person name="Koren S."/>
            <person name="Silverstein K.A.T."/>
            <person name="Beckman K.B."/>
            <person name="Gohl D.M."/>
        </authorList>
    </citation>
    <scope>NUCLEOTIDE SEQUENCE</scope>
    <source>
        <strain evidence="2">Duluth1</strain>
        <tissue evidence="2">Whole animal</tissue>
    </source>
</reference>
<comment type="caution">
    <text evidence="2">The sequence shown here is derived from an EMBL/GenBank/DDBJ whole genome shotgun (WGS) entry which is preliminary data.</text>
</comment>
<evidence type="ECO:0000313" key="3">
    <source>
        <dbReference type="Proteomes" id="UP000828390"/>
    </source>
</evidence>
<proteinExistence type="predicted"/>
<accession>A0A9D4E8N8</accession>
<reference evidence="2" key="2">
    <citation type="submission" date="2020-11" db="EMBL/GenBank/DDBJ databases">
        <authorList>
            <person name="McCartney M.A."/>
            <person name="Auch B."/>
            <person name="Kono T."/>
            <person name="Mallez S."/>
            <person name="Becker A."/>
            <person name="Gohl D.M."/>
            <person name="Silverstein K.A.T."/>
            <person name="Koren S."/>
            <person name="Bechman K.B."/>
            <person name="Herman A."/>
            <person name="Abrahante J.E."/>
            <person name="Garbe J."/>
        </authorList>
    </citation>
    <scope>NUCLEOTIDE SEQUENCE</scope>
    <source>
        <strain evidence="2">Duluth1</strain>
        <tissue evidence="2">Whole animal</tissue>
    </source>
</reference>
<dbReference type="PROSITE" id="PS00028">
    <property type="entry name" value="ZINC_FINGER_C2H2_1"/>
    <property type="match status" value="1"/>
</dbReference>
<sequence>MSASGTYYYICVMLLQVHFAIKHSNECKLYRCSTCDVVYRRESEWLLHLRVKHLQLSKPYR</sequence>